<keyword evidence="3" id="KW-0819">tRNA processing</keyword>
<evidence type="ECO:0000313" key="12">
    <source>
        <dbReference type="Proteomes" id="UP000593562"/>
    </source>
</evidence>
<evidence type="ECO:0000256" key="4">
    <source>
        <dbReference type="ARBA" id="ARBA00023235"/>
    </source>
</evidence>
<dbReference type="Pfam" id="PF01575">
    <property type="entry name" value="MaoC_dehydratas"/>
    <property type="match status" value="1"/>
</dbReference>
<dbReference type="GO" id="GO:0003723">
    <property type="term" value="F:RNA binding"/>
    <property type="evidence" value="ECO:0007669"/>
    <property type="project" value="InterPro"/>
</dbReference>
<sequence length="645" mass="72591">MTDNSEFNPELVLAHKFPERAFAYTERDVALYALGVGACARNAVDADELKYVYHENGQNSIQVLPTFAALFSLESIPDGISLPGIQYDPHLLLHGQQYIEVYKAFPSCASLDNKVSLAGLHDKGKAAILEIETKSYERESGELLCMNRTTVYLRGAGGFSKASKPFSYVNYASNQVPAVKIPKSPPFALYEDCTQASQALLYRLSGDYNPLHSDPSIAKVAGFSAPILHGLCTLGFAVRAIIKCICKGDSNMVKNISGRFLLHVYPGETLITEMWLDGLRLDLKRKYGSEPWFQQWLLSERISAKDALKFAIESLLETLFDVKLGSGTLCIRLTYMDSKASNSVERNQGFKRKKTEFPVAEVEAESKRCLNGWQGDNLSKCSKFPLEKVSKPCYLALLCHRTAVYFGGRYLKYSRNVSQTRWIIDDERMGEASVEEIIGGSILPMCQGDNYKFHAAGREDIDVRMLGSGRPFLVEMQNARQIPSEESVKEIETKINQLEPKFVGVRNLKMVDSHSWTLMREGEAEKQKQYAALVWTSRSLEDEDLLSISSVKDLQILQRTPIRVLHRRSPLEREKIIHWIKIERMAGSSQYFLLHLCTQAGTYIKEFVHGDLGRTHPSIGSILGCRAEILQLDVTEVKMDCFLDE</sequence>
<dbReference type="Pfam" id="PF22622">
    <property type="entry name" value="MFE-2_hydrat-2_N"/>
    <property type="match status" value="1"/>
</dbReference>
<dbReference type="PANTHER" id="PTHR21568">
    <property type="entry name" value="TRNA PSEUDOURIDINE SYNTHASE PUS10"/>
    <property type="match status" value="1"/>
</dbReference>
<reference evidence="11 12" key="1">
    <citation type="journal article" date="2020" name="Nat. Commun.">
        <title>Genome of Tripterygium wilfordii and identification of cytochrome P450 involved in triptolide biosynthesis.</title>
        <authorList>
            <person name="Tu L."/>
            <person name="Su P."/>
            <person name="Zhang Z."/>
            <person name="Gao L."/>
            <person name="Wang J."/>
            <person name="Hu T."/>
            <person name="Zhou J."/>
            <person name="Zhang Y."/>
            <person name="Zhao Y."/>
            <person name="Liu Y."/>
            <person name="Song Y."/>
            <person name="Tong Y."/>
            <person name="Lu Y."/>
            <person name="Yang J."/>
            <person name="Xu C."/>
            <person name="Jia M."/>
            <person name="Peters R.J."/>
            <person name="Huang L."/>
            <person name="Gao W."/>
        </authorList>
    </citation>
    <scope>NUCLEOTIDE SEQUENCE [LARGE SCALE GENOMIC DNA]</scope>
    <source>
        <strain evidence="12">cv. XIE 37</strain>
        <tissue evidence="11">Leaf</tissue>
    </source>
</reference>
<dbReference type="EC" id="5.4.99.25" evidence="2"/>
<proteinExistence type="inferred from homology"/>
<dbReference type="EMBL" id="JAAARO010000006">
    <property type="protein sequence ID" value="KAF5747212.1"/>
    <property type="molecule type" value="Genomic_DNA"/>
</dbReference>
<dbReference type="InterPro" id="IPR002539">
    <property type="entry name" value="MaoC-like_dom"/>
</dbReference>
<dbReference type="GO" id="GO:0160148">
    <property type="term" value="F:tRNA pseudouridine(55) synthase activity"/>
    <property type="evidence" value="ECO:0007669"/>
    <property type="project" value="UniProtKB-EC"/>
</dbReference>
<dbReference type="Proteomes" id="UP000593562">
    <property type="component" value="Unassembled WGS sequence"/>
</dbReference>
<dbReference type="InParanoid" id="A0A7J7DLG9"/>
<evidence type="ECO:0000256" key="3">
    <source>
        <dbReference type="ARBA" id="ARBA00022694"/>
    </source>
</evidence>
<dbReference type="SUPFAM" id="SSF55120">
    <property type="entry name" value="Pseudouridine synthase"/>
    <property type="match status" value="1"/>
</dbReference>
<dbReference type="InterPro" id="IPR020103">
    <property type="entry name" value="PsdUridine_synth_cat_dom_sf"/>
</dbReference>
<feature type="domain" description="MaoC-like" evidence="8">
    <location>
        <begin position="191"/>
        <end position="279"/>
    </location>
</feature>
<comment type="similarity">
    <text evidence="1">Belongs to the pseudouridine synthase Pus10 family.</text>
</comment>
<dbReference type="InterPro" id="IPR029069">
    <property type="entry name" value="HotDog_dom_sf"/>
</dbReference>
<evidence type="ECO:0000313" key="11">
    <source>
        <dbReference type="EMBL" id="KAF5747212.1"/>
    </source>
</evidence>
<name>A0A7J7DLG9_TRIWF</name>
<comment type="caution">
    <text evidence="11">The sequence shown here is derived from an EMBL/GenBank/DDBJ whole genome shotgun (WGS) entry which is preliminary data.</text>
</comment>
<dbReference type="FunFam" id="3.30.70.2510:FF:000001">
    <property type="entry name" value="tRNA pseudouridine synthase Pus10"/>
    <property type="match status" value="1"/>
</dbReference>
<accession>A0A7J7DLG9</accession>
<dbReference type="Gene3D" id="3.30.70.2510">
    <property type="match status" value="1"/>
</dbReference>
<dbReference type="GO" id="GO:0031119">
    <property type="term" value="P:tRNA pseudouridine synthesis"/>
    <property type="evidence" value="ECO:0007669"/>
    <property type="project" value="UniProtKB-ARBA"/>
</dbReference>
<feature type="domain" description="Pus10-like C-terminal" evidence="9">
    <location>
        <begin position="405"/>
        <end position="637"/>
    </location>
</feature>
<gene>
    <name evidence="11" type="ORF">HS088_TW06G01393</name>
</gene>
<dbReference type="FunCoup" id="A0A7J7DLG9">
    <property type="interactions" value="3898"/>
</dbReference>
<keyword evidence="12" id="KW-1185">Reference proteome</keyword>
<dbReference type="CDD" id="cd03448">
    <property type="entry name" value="HDE_HSD"/>
    <property type="match status" value="1"/>
</dbReference>
<dbReference type="InterPro" id="IPR048741">
    <property type="entry name" value="Pus10-like_C"/>
</dbReference>
<feature type="domain" description="Peroxisomal multifunctional enzyme type 2-like N-terminal" evidence="10">
    <location>
        <begin position="22"/>
        <end position="155"/>
    </location>
</feature>
<evidence type="ECO:0000256" key="5">
    <source>
        <dbReference type="ARBA" id="ARBA00075270"/>
    </source>
</evidence>
<dbReference type="NCBIfam" id="TIGR01213">
    <property type="entry name" value="pseudo_Pus10arc"/>
    <property type="match status" value="1"/>
</dbReference>
<dbReference type="SUPFAM" id="SSF54637">
    <property type="entry name" value="Thioesterase/thiol ester dehydrase-isomerase"/>
    <property type="match status" value="2"/>
</dbReference>
<dbReference type="Gene3D" id="3.10.129.10">
    <property type="entry name" value="Hotdog Thioesterase"/>
    <property type="match status" value="1"/>
</dbReference>
<dbReference type="Pfam" id="PF21238">
    <property type="entry name" value="Pus10_C"/>
    <property type="match status" value="1"/>
</dbReference>
<dbReference type="Gene3D" id="3.30.70.3190">
    <property type="match status" value="1"/>
</dbReference>
<protein>
    <recommendedName>
        <fullName evidence="2">tRNA pseudouridine(55) synthase</fullName>
        <ecNumber evidence="2">5.4.99.25</ecNumber>
    </recommendedName>
    <alternativeName>
        <fullName evidence="7">tRNA pseudouridine 55 synthase</fullName>
    </alternativeName>
    <alternativeName>
        <fullName evidence="5">tRNA pseudouridylate synthase</fullName>
    </alternativeName>
    <alternativeName>
        <fullName evidence="6">tRNA-uridine isomerase</fullName>
    </alternativeName>
</protein>
<evidence type="ECO:0000256" key="2">
    <source>
        <dbReference type="ARBA" id="ARBA00012787"/>
    </source>
</evidence>
<evidence type="ECO:0000259" key="9">
    <source>
        <dbReference type="Pfam" id="PF21238"/>
    </source>
</evidence>
<evidence type="ECO:0000259" key="8">
    <source>
        <dbReference type="Pfam" id="PF01575"/>
    </source>
</evidence>
<evidence type="ECO:0000256" key="7">
    <source>
        <dbReference type="ARBA" id="ARBA00083669"/>
    </source>
</evidence>
<keyword evidence="4" id="KW-0413">Isomerase</keyword>
<evidence type="ECO:0000259" key="10">
    <source>
        <dbReference type="Pfam" id="PF22622"/>
    </source>
</evidence>
<dbReference type="InterPro" id="IPR054357">
    <property type="entry name" value="MFE-2_N"/>
</dbReference>
<dbReference type="FunFam" id="3.30.70.3190:FF:000001">
    <property type="entry name" value="tRNA pseudouridine synthase Pus10"/>
    <property type="match status" value="1"/>
</dbReference>
<evidence type="ECO:0000256" key="1">
    <source>
        <dbReference type="ARBA" id="ARBA00009652"/>
    </source>
</evidence>
<dbReference type="AlphaFoldDB" id="A0A7J7DLG9"/>
<evidence type="ECO:0000256" key="6">
    <source>
        <dbReference type="ARBA" id="ARBA00079393"/>
    </source>
</evidence>
<dbReference type="PANTHER" id="PTHR21568:SF0">
    <property type="entry name" value="TRNA PSEUDOURIDINE SYNTHASE PUS10"/>
    <property type="match status" value="1"/>
</dbReference>
<organism evidence="11 12">
    <name type="scientific">Tripterygium wilfordii</name>
    <name type="common">Thunder God vine</name>
    <dbReference type="NCBI Taxonomy" id="458696"/>
    <lineage>
        <taxon>Eukaryota</taxon>
        <taxon>Viridiplantae</taxon>
        <taxon>Streptophyta</taxon>
        <taxon>Embryophyta</taxon>
        <taxon>Tracheophyta</taxon>
        <taxon>Spermatophyta</taxon>
        <taxon>Magnoliopsida</taxon>
        <taxon>eudicotyledons</taxon>
        <taxon>Gunneridae</taxon>
        <taxon>Pentapetalae</taxon>
        <taxon>rosids</taxon>
        <taxon>fabids</taxon>
        <taxon>Celastrales</taxon>
        <taxon>Celastraceae</taxon>
        <taxon>Tripterygium</taxon>
    </lineage>
</organism>
<dbReference type="InterPro" id="IPR039894">
    <property type="entry name" value="Pus10-like"/>
</dbReference>